<dbReference type="InterPro" id="IPR016039">
    <property type="entry name" value="Thiolase-like"/>
</dbReference>
<dbReference type="Pfam" id="PF00195">
    <property type="entry name" value="Chal_sti_synt_N"/>
    <property type="match status" value="1"/>
</dbReference>
<evidence type="ECO:0000256" key="4">
    <source>
        <dbReference type="ARBA" id="ARBA00012975"/>
    </source>
</evidence>
<name>A0A2Z6N977_TRISU</name>
<evidence type="ECO:0000259" key="10">
    <source>
        <dbReference type="Pfam" id="PF02797"/>
    </source>
</evidence>
<dbReference type="GO" id="GO:0016210">
    <property type="term" value="F:naringenin-chalcone synthase activity"/>
    <property type="evidence" value="ECO:0007669"/>
    <property type="project" value="UniProtKB-EC"/>
</dbReference>
<evidence type="ECO:0000256" key="1">
    <source>
        <dbReference type="ARBA" id="ARBA00002969"/>
    </source>
</evidence>
<feature type="domain" description="Chalcone/stilbene synthase C-terminal" evidence="10">
    <location>
        <begin position="175"/>
        <end position="324"/>
    </location>
</feature>
<protein>
    <recommendedName>
        <fullName evidence="4">chalcone synthase</fullName>
        <ecNumber evidence="4">2.3.1.74</ecNumber>
    </recommendedName>
</protein>
<dbReference type="FunFam" id="3.40.47.10:FF:000025">
    <property type="entry name" value="Chalcone synthase 2"/>
    <property type="match status" value="1"/>
</dbReference>
<dbReference type="SUPFAM" id="SSF53901">
    <property type="entry name" value="Thiolase-like"/>
    <property type="match status" value="2"/>
</dbReference>
<evidence type="ECO:0000256" key="7">
    <source>
        <dbReference type="ARBA" id="ARBA00023315"/>
    </source>
</evidence>
<dbReference type="Proteomes" id="UP000242715">
    <property type="component" value="Unassembled WGS sequence"/>
</dbReference>
<organism evidence="11 12">
    <name type="scientific">Trifolium subterraneum</name>
    <name type="common">Subterranean clover</name>
    <dbReference type="NCBI Taxonomy" id="3900"/>
    <lineage>
        <taxon>Eukaryota</taxon>
        <taxon>Viridiplantae</taxon>
        <taxon>Streptophyta</taxon>
        <taxon>Embryophyta</taxon>
        <taxon>Tracheophyta</taxon>
        <taxon>Spermatophyta</taxon>
        <taxon>Magnoliopsida</taxon>
        <taxon>eudicotyledons</taxon>
        <taxon>Gunneridae</taxon>
        <taxon>Pentapetalae</taxon>
        <taxon>rosids</taxon>
        <taxon>fabids</taxon>
        <taxon>Fabales</taxon>
        <taxon>Fabaceae</taxon>
        <taxon>Papilionoideae</taxon>
        <taxon>50 kb inversion clade</taxon>
        <taxon>NPAAA clade</taxon>
        <taxon>Hologalegina</taxon>
        <taxon>IRL clade</taxon>
        <taxon>Trifolieae</taxon>
        <taxon>Trifolium</taxon>
    </lineage>
</organism>
<dbReference type="PANTHER" id="PTHR11877:SF62">
    <property type="entry name" value="CHALCONE SYNTHASE 7"/>
    <property type="match status" value="1"/>
</dbReference>
<dbReference type="InterPro" id="IPR018088">
    <property type="entry name" value="Chalcone/stilbene_synthase_AS"/>
</dbReference>
<gene>
    <name evidence="11" type="ORF">TSUD_60510</name>
</gene>
<keyword evidence="6" id="KW-0284">Flavonoid biosynthesis</keyword>
<feature type="domain" description="Chalcone/stilbene synthase N-terminal" evidence="9">
    <location>
        <begin position="1"/>
        <end position="165"/>
    </location>
</feature>
<dbReference type="Gene3D" id="3.40.47.10">
    <property type="match status" value="2"/>
</dbReference>
<evidence type="ECO:0000313" key="12">
    <source>
        <dbReference type="Proteomes" id="UP000242715"/>
    </source>
</evidence>
<evidence type="ECO:0000256" key="6">
    <source>
        <dbReference type="ARBA" id="ARBA00023241"/>
    </source>
</evidence>
<evidence type="ECO:0000259" key="9">
    <source>
        <dbReference type="Pfam" id="PF00195"/>
    </source>
</evidence>
<sequence length="326" mass="35929">MIKKRYMYLTEEILKENPNMCTYMAPSLDTRQDMAVVEAPRLGKEAAMTAIREWGQPKSKITHLIFCTISGVDMPGADYQLTKLLGLHPFVKRYMMYQQGCFAGGTVLRLAKDLAENNKGARVLVVCSEVTAITFCGPSDNHLDNLVGQALFGDGAAAVIVGSDPIPEIEKPLFQLIWTAQTIAPDSEGAICGHLREVGLSFHLRKDVPDIVSKNIDKALVEAFQPLDISDYNSIFWIAHSGGPAILDKIEQKLSLKPEKMRATRKMLSEYGNMSSACVLFILDEMRKKSVQDGLKTTGEGFEWGVLLSFGPGLTIETIVLRSVAI</sequence>
<keyword evidence="7 8" id="KW-0012">Acyltransferase</keyword>
<dbReference type="AlphaFoldDB" id="A0A2Z6N977"/>
<reference evidence="12" key="1">
    <citation type="journal article" date="2017" name="Front. Plant Sci.">
        <title>Climate Clever Clovers: New Paradigm to Reduce the Environmental Footprint of Ruminants by Breeding Low Methanogenic Forages Utilizing Haplotype Variation.</title>
        <authorList>
            <person name="Kaur P."/>
            <person name="Appels R."/>
            <person name="Bayer P.E."/>
            <person name="Keeble-Gagnere G."/>
            <person name="Wang J."/>
            <person name="Hirakawa H."/>
            <person name="Shirasawa K."/>
            <person name="Vercoe P."/>
            <person name="Stefanova K."/>
            <person name="Durmic Z."/>
            <person name="Nichols P."/>
            <person name="Revell C."/>
            <person name="Isobe S.N."/>
            <person name="Edwards D."/>
            <person name="Erskine W."/>
        </authorList>
    </citation>
    <scope>NUCLEOTIDE SEQUENCE [LARGE SCALE GENOMIC DNA]</scope>
    <source>
        <strain evidence="12">cv. Daliak</strain>
    </source>
</reference>
<comment type="similarity">
    <text evidence="3 8">Belongs to the thiolase-like superfamily. Chalcone/stilbene synthases family.</text>
</comment>
<dbReference type="Pfam" id="PF02797">
    <property type="entry name" value="Chal_sti_synt_C"/>
    <property type="match status" value="1"/>
</dbReference>
<dbReference type="InterPro" id="IPR012328">
    <property type="entry name" value="Chalcone/stilbene_synt_C"/>
</dbReference>
<evidence type="ECO:0000256" key="2">
    <source>
        <dbReference type="ARBA" id="ARBA00004966"/>
    </source>
</evidence>
<proteinExistence type="inferred from homology"/>
<dbReference type="InterPro" id="IPR011141">
    <property type="entry name" value="Polyketide_synthase_type-III"/>
</dbReference>
<keyword evidence="12" id="KW-1185">Reference proteome</keyword>
<dbReference type="UniPathway" id="UPA00154"/>
<dbReference type="OrthoDB" id="1500228at2759"/>
<dbReference type="GO" id="GO:0030639">
    <property type="term" value="P:polyketide biosynthetic process"/>
    <property type="evidence" value="ECO:0007669"/>
    <property type="project" value="TreeGrafter"/>
</dbReference>
<evidence type="ECO:0000256" key="8">
    <source>
        <dbReference type="RuleBase" id="RU003633"/>
    </source>
</evidence>
<dbReference type="CDD" id="cd00831">
    <property type="entry name" value="CHS_like"/>
    <property type="match status" value="1"/>
</dbReference>
<evidence type="ECO:0000256" key="3">
    <source>
        <dbReference type="ARBA" id="ARBA00005531"/>
    </source>
</evidence>
<dbReference type="InterPro" id="IPR001099">
    <property type="entry name" value="Chalcone/stilbene_synt_N"/>
</dbReference>
<evidence type="ECO:0000256" key="5">
    <source>
        <dbReference type="ARBA" id="ARBA00022679"/>
    </source>
</evidence>
<comment type="function">
    <text evidence="1">The primary product of this enzyme is 4,2',4',6'-tetrahydroxychalcone (also termed naringenin-chalcone or chalcone) which can under specific conditions spontaneously isomerize into naringenin.</text>
</comment>
<dbReference type="GO" id="GO:0009813">
    <property type="term" value="P:flavonoid biosynthetic process"/>
    <property type="evidence" value="ECO:0007669"/>
    <property type="project" value="UniProtKB-UniPathway"/>
</dbReference>
<evidence type="ECO:0000313" key="11">
    <source>
        <dbReference type="EMBL" id="GAU40261.1"/>
    </source>
</evidence>
<dbReference type="EC" id="2.3.1.74" evidence="4"/>
<dbReference type="PANTHER" id="PTHR11877">
    <property type="entry name" value="HYDROXYMETHYLGLUTARYL-COA SYNTHASE"/>
    <property type="match status" value="1"/>
</dbReference>
<dbReference type="FunFam" id="3.40.47.10:FF:000014">
    <property type="entry name" value="Chalcone synthase 1"/>
    <property type="match status" value="1"/>
</dbReference>
<dbReference type="EMBL" id="DF973797">
    <property type="protein sequence ID" value="GAU40261.1"/>
    <property type="molecule type" value="Genomic_DNA"/>
</dbReference>
<comment type="pathway">
    <text evidence="2">Secondary metabolite biosynthesis; flavonoid biosynthesis.</text>
</comment>
<accession>A0A2Z6N977</accession>
<dbReference type="PROSITE" id="PS00441">
    <property type="entry name" value="CHALCONE_SYNTH"/>
    <property type="match status" value="1"/>
</dbReference>
<keyword evidence="5 8" id="KW-0808">Transferase</keyword>